<name>A0ABP0EZQ7_CLALP</name>
<evidence type="ECO:0000313" key="2">
    <source>
        <dbReference type="Proteomes" id="UP001642483"/>
    </source>
</evidence>
<accession>A0ABP0EZQ7</accession>
<dbReference type="Proteomes" id="UP001642483">
    <property type="component" value="Unassembled WGS sequence"/>
</dbReference>
<reference evidence="1 2" key="1">
    <citation type="submission" date="2024-02" db="EMBL/GenBank/DDBJ databases">
        <authorList>
            <person name="Daric V."/>
            <person name="Darras S."/>
        </authorList>
    </citation>
    <scope>NUCLEOTIDE SEQUENCE [LARGE SCALE GENOMIC DNA]</scope>
</reference>
<gene>
    <name evidence="1" type="ORF">CVLEPA_LOCUS2744</name>
</gene>
<dbReference type="EMBL" id="CAWYQH010000002">
    <property type="protein sequence ID" value="CAK8672950.1"/>
    <property type="molecule type" value="Genomic_DNA"/>
</dbReference>
<organism evidence="1 2">
    <name type="scientific">Clavelina lepadiformis</name>
    <name type="common">Light-bulb sea squirt</name>
    <name type="synonym">Ascidia lepadiformis</name>
    <dbReference type="NCBI Taxonomy" id="159417"/>
    <lineage>
        <taxon>Eukaryota</taxon>
        <taxon>Metazoa</taxon>
        <taxon>Chordata</taxon>
        <taxon>Tunicata</taxon>
        <taxon>Ascidiacea</taxon>
        <taxon>Aplousobranchia</taxon>
        <taxon>Clavelinidae</taxon>
        <taxon>Clavelina</taxon>
    </lineage>
</organism>
<keyword evidence="2" id="KW-1185">Reference proteome</keyword>
<comment type="caution">
    <text evidence="1">The sequence shown here is derived from an EMBL/GenBank/DDBJ whole genome shotgun (WGS) entry which is preliminary data.</text>
</comment>
<evidence type="ECO:0000313" key="1">
    <source>
        <dbReference type="EMBL" id="CAK8672950.1"/>
    </source>
</evidence>
<sequence>MGATNVVYDETSERVEEYFMTEVRGKSASSEHLGRSRQRSWHDMNRYYVTGRNYAGTHDKEELDYCDVIDTKTKKVFPSTSACDDDLKRFYIWGILPTTCTDSVKIYPALMMETDQHQMTISLVCVELKVSLHQDGAASWCRRRRIVKFYNMRIIQLGTCGLWCGSYSRFLCKADCWPDTDPCTKYWIVIWNGTTSS</sequence>
<proteinExistence type="predicted"/>
<protein>
    <submittedName>
        <fullName evidence="1">Uncharacterized protein</fullName>
    </submittedName>
</protein>